<dbReference type="SUPFAM" id="SSF88946">
    <property type="entry name" value="Sigma2 domain of RNA polymerase sigma factors"/>
    <property type="match status" value="1"/>
</dbReference>
<evidence type="ECO:0000313" key="8">
    <source>
        <dbReference type="EMBL" id="KUL23221.1"/>
    </source>
</evidence>
<dbReference type="InterPro" id="IPR013249">
    <property type="entry name" value="RNA_pol_sigma70_r4_t2"/>
</dbReference>
<sequence length="186" mass="20803">MSLDQIEALFDRTYTECKKHVEAVIAPLAGPNADVDALRQETFERFYRMLLNDEVKDVNPKGLLGLLRQIASGKAIDAFRATARRPVDTVDELPDASAWDTVAKIHGPEVAYEHAETLRAINRLSPELRETLLLREYLGFSREVTAEILGIKRASVSANVRRAKERLRKQTAEPELPHLSLEGGTA</sequence>
<comment type="caution">
    <text evidence="8">The sequence shown here is derived from an EMBL/GenBank/DDBJ whole genome shotgun (WGS) entry which is preliminary data.</text>
</comment>
<evidence type="ECO:0000256" key="3">
    <source>
        <dbReference type="ARBA" id="ARBA00023082"/>
    </source>
</evidence>
<reference evidence="9" key="1">
    <citation type="submission" date="2015-10" db="EMBL/GenBank/DDBJ databases">
        <authorList>
            <person name="Ju K.-S."/>
            <person name="Doroghazi J.R."/>
            <person name="Metcalf W.W."/>
        </authorList>
    </citation>
    <scope>NUCLEOTIDE SEQUENCE [LARGE SCALE GENOMIC DNA]</scope>
    <source>
        <strain evidence="9">NRRL 3151</strain>
    </source>
</reference>
<organism evidence="8 9">
    <name type="scientific">Streptomyces regalis</name>
    <dbReference type="NCBI Taxonomy" id="68262"/>
    <lineage>
        <taxon>Bacteria</taxon>
        <taxon>Bacillati</taxon>
        <taxon>Actinomycetota</taxon>
        <taxon>Actinomycetes</taxon>
        <taxon>Kitasatosporales</taxon>
        <taxon>Streptomycetaceae</taxon>
        <taxon>Streptomyces</taxon>
    </lineage>
</organism>
<evidence type="ECO:0000256" key="4">
    <source>
        <dbReference type="ARBA" id="ARBA00023125"/>
    </source>
</evidence>
<keyword evidence="5" id="KW-0804">Transcription</keyword>
<dbReference type="CDD" id="cd06171">
    <property type="entry name" value="Sigma70_r4"/>
    <property type="match status" value="1"/>
</dbReference>
<dbReference type="InterPro" id="IPR013325">
    <property type="entry name" value="RNA_pol_sigma_r2"/>
</dbReference>
<evidence type="ECO:0000259" key="7">
    <source>
        <dbReference type="Pfam" id="PF08281"/>
    </source>
</evidence>
<evidence type="ECO:0000256" key="6">
    <source>
        <dbReference type="SAM" id="MobiDB-lite"/>
    </source>
</evidence>
<name>A0A101JAJ2_9ACTN</name>
<evidence type="ECO:0000313" key="9">
    <source>
        <dbReference type="Proteomes" id="UP000053923"/>
    </source>
</evidence>
<dbReference type="InterPro" id="IPR013324">
    <property type="entry name" value="RNA_pol_sigma_r3/r4-like"/>
</dbReference>
<evidence type="ECO:0000256" key="5">
    <source>
        <dbReference type="ARBA" id="ARBA00023163"/>
    </source>
</evidence>
<dbReference type="EMBL" id="LLZG01000388">
    <property type="protein sequence ID" value="KUL23221.1"/>
    <property type="molecule type" value="Genomic_DNA"/>
</dbReference>
<feature type="region of interest" description="Disordered" evidence="6">
    <location>
        <begin position="166"/>
        <end position="186"/>
    </location>
</feature>
<dbReference type="Gene3D" id="1.10.1740.10">
    <property type="match status" value="1"/>
</dbReference>
<dbReference type="SUPFAM" id="SSF88659">
    <property type="entry name" value="Sigma3 and sigma4 domains of RNA polymerase sigma factors"/>
    <property type="match status" value="1"/>
</dbReference>
<comment type="similarity">
    <text evidence="1">Belongs to the sigma-70 factor family. ECF subfamily.</text>
</comment>
<dbReference type="Pfam" id="PF08281">
    <property type="entry name" value="Sigma70_r4_2"/>
    <property type="match status" value="1"/>
</dbReference>
<protein>
    <recommendedName>
        <fullName evidence="7">RNA polymerase sigma factor 70 region 4 type 2 domain-containing protein</fullName>
    </recommendedName>
</protein>
<dbReference type="PANTHER" id="PTHR43133:SF8">
    <property type="entry name" value="RNA POLYMERASE SIGMA FACTOR HI_1459-RELATED"/>
    <property type="match status" value="1"/>
</dbReference>
<dbReference type="RefSeq" id="WP_062712514.1">
    <property type="nucleotide sequence ID" value="NZ_LLZG01000388.1"/>
</dbReference>
<feature type="domain" description="RNA polymerase sigma factor 70 region 4 type 2" evidence="7">
    <location>
        <begin position="117"/>
        <end position="167"/>
    </location>
</feature>
<accession>A0A101JAJ2</accession>
<keyword evidence="2" id="KW-0805">Transcription regulation</keyword>
<dbReference type="GO" id="GO:0006352">
    <property type="term" value="P:DNA-templated transcription initiation"/>
    <property type="evidence" value="ECO:0007669"/>
    <property type="project" value="InterPro"/>
</dbReference>
<keyword evidence="4" id="KW-0238">DNA-binding</keyword>
<dbReference type="AlphaFoldDB" id="A0A101JAJ2"/>
<evidence type="ECO:0000256" key="1">
    <source>
        <dbReference type="ARBA" id="ARBA00010641"/>
    </source>
</evidence>
<keyword evidence="9" id="KW-1185">Reference proteome</keyword>
<dbReference type="InterPro" id="IPR039425">
    <property type="entry name" value="RNA_pol_sigma-70-like"/>
</dbReference>
<dbReference type="GO" id="GO:0016987">
    <property type="term" value="F:sigma factor activity"/>
    <property type="evidence" value="ECO:0007669"/>
    <property type="project" value="UniProtKB-KW"/>
</dbReference>
<dbReference type="NCBIfam" id="TIGR02937">
    <property type="entry name" value="sigma70-ECF"/>
    <property type="match status" value="1"/>
</dbReference>
<proteinExistence type="inferred from homology"/>
<dbReference type="GO" id="GO:0003677">
    <property type="term" value="F:DNA binding"/>
    <property type="evidence" value="ECO:0007669"/>
    <property type="project" value="UniProtKB-KW"/>
</dbReference>
<dbReference type="PANTHER" id="PTHR43133">
    <property type="entry name" value="RNA POLYMERASE ECF-TYPE SIGMA FACTO"/>
    <property type="match status" value="1"/>
</dbReference>
<dbReference type="Proteomes" id="UP000053923">
    <property type="component" value="Unassembled WGS sequence"/>
</dbReference>
<keyword evidence="3" id="KW-0731">Sigma factor</keyword>
<dbReference type="InterPro" id="IPR014284">
    <property type="entry name" value="RNA_pol_sigma-70_dom"/>
</dbReference>
<dbReference type="Gene3D" id="1.10.10.10">
    <property type="entry name" value="Winged helix-like DNA-binding domain superfamily/Winged helix DNA-binding domain"/>
    <property type="match status" value="1"/>
</dbReference>
<dbReference type="InterPro" id="IPR036388">
    <property type="entry name" value="WH-like_DNA-bd_sf"/>
</dbReference>
<evidence type="ECO:0000256" key="2">
    <source>
        <dbReference type="ARBA" id="ARBA00023015"/>
    </source>
</evidence>
<gene>
    <name evidence="8" type="ORF">ADL12_39775</name>
</gene>